<dbReference type="InterPro" id="IPR008979">
    <property type="entry name" value="Galactose-bd-like_sf"/>
</dbReference>
<dbReference type="AlphaFoldDB" id="A0A9W9FLA3"/>
<evidence type="ECO:0000313" key="2">
    <source>
        <dbReference type="EMBL" id="KAJ5102306.1"/>
    </source>
</evidence>
<dbReference type="GeneID" id="81394278"/>
<dbReference type="EMBL" id="JAPMSZ010000005">
    <property type="protein sequence ID" value="KAJ5102306.1"/>
    <property type="molecule type" value="Genomic_DNA"/>
</dbReference>
<dbReference type="RefSeq" id="XP_056513137.1">
    <property type="nucleotide sequence ID" value="XM_056655110.1"/>
</dbReference>
<keyword evidence="3" id="KW-1185">Reference proteome</keyword>
<feature type="region of interest" description="Disordered" evidence="1">
    <location>
        <begin position="1"/>
        <end position="37"/>
    </location>
</feature>
<dbReference type="Proteomes" id="UP001141434">
    <property type="component" value="Unassembled WGS sequence"/>
</dbReference>
<sequence length="81" mass="8802">MHCSSTAADSKCEYANDGRAETHSASESRSAGHGNDVHTLDLHHVRNVNGISMRPLLGENDRGQVARHLVDVCKAHKVNQT</sequence>
<protein>
    <submittedName>
        <fullName evidence="2">Galactose oxidase</fullName>
    </submittedName>
</protein>
<feature type="compositionally biased region" description="Basic and acidic residues" evidence="1">
    <location>
        <begin position="10"/>
        <end position="26"/>
    </location>
</feature>
<accession>A0A9W9FLA3</accession>
<name>A0A9W9FLA3_9EURO</name>
<proteinExistence type="predicted"/>
<evidence type="ECO:0000313" key="3">
    <source>
        <dbReference type="Proteomes" id="UP001141434"/>
    </source>
</evidence>
<gene>
    <name evidence="2" type="ORF">NUU61_004528</name>
</gene>
<organism evidence="2 3">
    <name type="scientific">Penicillium alfredii</name>
    <dbReference type="NCBI Taxonomy" id="1506179"/>
    <lineage>
        <taxon>Eukaryota</taxon>
        <taxon>Fungi</taxon>
        <taxon>Dikarya</taxon>
        <taxon>Ascomycota</taxon>
        <taxon>Pezizomycotina</taxon>
        <taxon>Eurotiomycetes</taxon>
        <taxon>Eurotiomycetidae</taxon>
        <taxon>Eurotiales</taxon>
        <taxon>Aspergillaceae</taxon>
        <taxon>Penicillium</taxon>
    </lineage>
</organism>
<dbReference type="SUPFAM" id="SSF49785">
    <property type="entry name" value="Galactose-binding domain-like"/>
    <property type="match status" value="1"/>
</dbReference>
<comment type="caution">
    <text evidence="2">The sequence shown here is derived from an EMBL/GenBank/DDBJ whole genome shotgun (WGS) entry which is preliminary data.</text>
</comment>
<reference evidence="2" key="2">
    <citation type="journal article" date="2023" name="IMA Fungus">
        <title>Comparative genomic study of the Penicillium genus elucidates a diverse pangenome and 15 lateral gene transfer events.</title>
        <authorList>
            <person name="Petersen C."/>
            <person name="Sorensen T."/>
            <person name="Nielsen M.R."/>
            <person name="Sondergaard T.E."/>
            <person name="Sorensen J.L."/>
            <person name="Fitzpatrick D.A."/>
            <person name="Frisvad J.C."/>
            <person name="Nielsen K.L."/>
        </authorList>
    </citation>
    <scope>NUCLEOTIDE SEQUENCE</scope>
    <source>
        <strain evidence="2">IBT 34128</strain>
    </source>
</reference>
<reference evidence="2" key="1">
    <citation type="submission" date="2022-11" db="EMBL/GenBank/DDBJ databases">
        <authorList>
            <person name="Petersen C."/>
        </authorList>
    </citation>
    <scope>NUCLEOTIDE SEQUENCE</scope>
    <source>
        <strain evidence="2">IBT 34128</strain>
    </source>
</reference>
<evidence type="ECO:0000256" key="1">
    <source>
        <dbReference type="SAM" id="MobiDB-lite"/>
    </source>
</evidence>